<dbReference type="EMBL" id="GBXM01050052">
    <property type="protein sequence ID" value="JAH58525.1"/>
    <property type="molecule type" value="Transcribed_RNA"/>
</dbReference>
<protein>
    <submittedName>
        <fullName evidence="2">Uncharacterized protein</fullName>
    </submittedName>
</protein>
<evidence type="ECO:0000256" key="1">
    <source>
        <dbReference type="SAM" id="MobiDB-lite"/>
    </source>
</evidence>
<feature type="compositionally biased region" description="Polar residues" evidence="1">
    <location>
        <begin position="1"/>
        <end position="12"/>
    </location>
</feature>
<feature type="region of interest" description="Disordered" evidence="1">
    <location>
        <begin position="1"/>
        <end position="24"/>
    </location>
</feature>
<reference evidence="2" key="2">
    <citation type="journal article" date="2015" name="Fish Shellfish Immunol.">
        <title>Early steps in the European eel (Anguilla anguilla)-Vibrio vulnificus interaction in the gills: Role of the RtxA13 toxin.</title>
        <authorList>
            <person name="Callol A."/>
            <person name="Pajuelo D."/>
            <person name="Ebbesson L."/>
            <person name="Teles M."/>
            <person name="MacKenzie S."/>
            <person name="Amaro C."/>
        </authorList>
    </citation>
    <scope>NUCLEOTIDE SEQUENCE</scope>
</reference>
<reference evidence="2" key="1">
    <citation type="submission" date="2014-11" db="EMBL/GenBank/DDBJ databases">
        <authorList>
            <person name="Amaro Gonzalez C."/>
        </authorList>
    </citation>
    <scope>NUCLEOTIDE SEQUENCE</scope>
</reference>
<proteinExistence type="predicted"/>
<organism evidence="2">
    <name type="scientific">Anguilla anguilla</name>
    <name type="common">European freshwater eel</name>
    <name type="synonym">Muraena anguilla</name>
    <dbReference type="NCBI Taxonomy" id="7936"/>
    <lineage>
        <taxon>Eukaryota</taxon>
        <taxon>Metazoa</taxon>
        <taxon>Chordata</taxon>
        <taxon>Craniata</taxon>
        <taxon>Vertebrata</taxon>
        <taxon>Euteleostomi</taxon>
        <taxon>Actinopterygii</taxon>
        <taxon>Neopterygii</taxon>
        <taxon>Teleostei</taxon>
        <taxon>Anguilliformes</taxon>
        <taxon>Anguillidae</taxon>
        <taxon>Anguilla</taxon>
    </lineage>
</organism>
<accession>A0A0E9U007</accession>
<dbReference type="AlphaFoldDB" id="A0A0E9U007"/>
<name>A0A0E9U007_ANGAN</name>
<sequence>MTSKQNRPTVTASPRPGQTEALGA</sequence>
<evidence type="ECO:0000313" key="2">
    <source>
        <dbReference type="EMBL" id="JAH58525.1"/>
    </source>
</evidence>